<reference evidence="1" key="1">
    <citation type="submission" date="2012-11" db="EMBL/GenBank/DDBJ databases">
        <title>Permanent draft genomes of Rhodopirellula europaea strain SH398 and 6C.</title>
        <authorList>
            <person name="Richter M."/>
            <person name="Richter-Heitmann T."/>
            <person name="Frank C."/>
            <person name="Harder J."/>
            <person name="Glockner F.O."/>
        </authorList>
    </citation>
    <scope>NUCLEOTIDE SEQUENCE</scope>
    <source>
        <strain evidence="1">6C</strain>
    </source>
</reference>
<reference evidence="1" key="2">
    <citation type="journal article" date="2013" name="Mar. Genomics">
        <title>Expression of sulfatases in Rhodopirellula baltica and the diversity of sulfatases in the genus Rhodopirellula.</title>
        <authorList>
            <person name="Wegner C.E."/>
            <person name="Richter-Heitmann T."/>
            <person name="Klindworth A."/>
            <person name="Klockow C."/>
            <person name="Richter M."/>
            <person name="Achstetter T."/>
            <person name="Glockner F.O."/>
            <person name="Harder J."/>
        </authorList>
    </citation>
    <scope>NUCLEOTIDE SEQUENCE [LARGE SCALE GENOMIC DNA]</scope>
    <source>
        <strain evidence="1">6C</strain>
    </source>
</reference>
<dbReference type="Proteomes" id="UP000011529">
    <property type="component" value="Unassembled WGS sequence"/>
</dbReference>
<protein>
    <submittedName>
        <fullName evidence="1">Uncharacterized protein</fullName>
    </submittedName>
</protein>
<gene>
    <name evidence="1" type="ORF">RE6C_00208</name>
</gene>
<comment type="caution">
    <text evidence="1">The sequence shown here is derived from an EMBL/GenBank/DDBJ whole genome shotgun (WGS) entry which is preliminary data.</text>
</comment>
<evidence type="ECO:0000313" key="1">
    <source>
        <dbReference type="EMBL" id="EMB19090.1"/>
    </source>
</evidence>
<evidence type="ECO:0000313" key="2">
    <source>
        <dbReference type="Proteomes" id="UP000011529"/>
    </source>
</evidence>
<dbReference type="AlphaFoldDB" id="M2APT2"/>
<accession>M2APT2</accession>
<organism evidence="1 2">
    <name type="scientific">Rhodopirellula europaea 6C</name>
    <dbReference type="NCBI Taxonomy" id="1263867"/>
    <lineage>
        <taxon>Bacteria</taxon>
        <taxon>Pseudomonadati</taxon>
        <taxon>Planctomycetota</taxon>
        <taxon>Planctomycetia</taxon>
        <taxon>Pirellulales</taxon>
        <taxon>Pirellulaceae</taxon>
        <taxon>Rhodopirellula</taxon>
    </lineage>
</organism>
<name>M2APT2_9BACT</name>
<dbReference type="EMBL" id="ANMO01000011">
    <property type="protein sequence ID" value="EMB19090.1"/>
    <property type="molecule type" value="Genomic_DNA"/>
</dbReference>
<sequence length="44" mass="4901">MQLADLIEECPDGLSYHAMSALEQTAGGLPARFRSISLRWIVPR</sequence>
<keyword evidence="2" id="KW-1185">Reference proteome</keyword>
<proteinExistence type="predicted"/>